<accession>A0A0E9UHT8</accession>
<dbReference type="AlphaFoldDB" id="A0A0E9UHT8"/>
<sequence length="30" mass="3378">MLRNVLSRLGWALLDIMPGFALPEHAFIVP</sequence>
<name>A0A0E9UHT8_ANGAN</name>
<dbReference type="EMBL" id="GBXM01043153">
    <property type="protein sequence ID" value="JAH65424.1"/>
    <property type="molecule type" value="Transcribed_RNA"/>
</dbReference>
<proteinExistence type="predicted"/>
<organism evidence="1">
    <name type="scientific">Anguilla anguilla</name>
    <name type="common">European freshwater eel</name>
    <name type="synonym">Muraena anguilla</name>
    <dbReference type="NCBI Taxonomy" id="7936"/>
    <lineage>
        <taxon>Eukaryota</taxon>
        <taxon>Metazoa</taxon>
        <taxon>Chordata</taxon>
        <taxon>Craniata</taxon>
        <taxon>Vertebrata</taxon>
        <taxon>Euteleostomi</taxon>
        <taxon>Actinopterygii</taxon>
        <taxon>Neopterygii</taxon>
        <taxon>Teleostei</taxon>
        <taxon>Anguilliformes</taxon>
        <taxon>Anguillidae</taxon>
        <taxon>Anguilla</taxon>
    </lineage>
</organism>
<reference evidence="1" key="1">
    <citation type="submission" date="2014-11" db="EMBL/GenBank/DDBJ databases">
        <authorList>
            <person name="Amaro Gonzalez C."/>
        </authorList>
    </citation>
    <scope>NUCLEOTIDE SEQUENCE</scope>
</reference>
<evidence type="ECO:0000313" key="1">
    <source>
        <dbReference type="EMBL" id="JAH65424.1"/>
    </source>
</evidence>
<protein>
    <submittedName>
        <fullName evidence="1">Uncharacterized protein</fullName>
    </submittedName>
</protein>
<reference evidence="1" key="2">
    <citation type="journal article" date="2015" name="Fish Shellfish Immunol.">
        <title>Early steps in the European eel (Anguilla anguilla)-Vibrio vulnificus interaction in the gills: Role of the RtxA13 toxin.</title>
        <authorList>
            <person name="Callol A."/>
            <person name="Pajuelo D."/>
            <person name="Ebbesson L."/>
            <person name="Teles M."/>
            <person name="MacKenzie S."/>
            <person name="Amaro C."/>
        </authorList>
    </citation>
    <scope>NUCLEOTIDE SEQUENCE</scope>
</reference>